<dbReference type="PROSITE" id="PS50262">
    <property type="entry name" value="G_PROTEIN_RECEP_F1_2"/>
    <property type="match status" value="1"/>
</dbReference>
<dbReference type="Pfam" id="PF00001">
    <property type="entry name" value="7tm_1"/>
    <property type="match status" value="1"/>
</dbReference>
<evidence type="ECO:0000256" key="4">
    <source>
        <dbReference type="ARBA" id="ARBA00022989"/>
    </source>
</evidence>
<comment type="caution">
    <text evidence="6">The sequence shown here is derived from an EMBL/GenBank/DDBJ whole genome shotgun (WGS) entry which is preliminary data.</text>
</comment>
<dbReference type="GO" id="GO:0005886">
    <property type="term" value="C:plasma membrane"/>
    <property type="evidence" value="ECO:0007669"/>
    <property type="project" value="UniProtKB-SubCell"/>
</dbReference>
<dbReference type="InterPro" id="IPR000276">
    <property type="entry name" value="GPCR_Rhodpsn"/>
</dbReference>
<dbReference type="Proteomes" id="UP000749559">
    <property type="component" value="Unassembled WGS sequence"/>
</dbReference>
<dbReference type="EMBL" id="CAIIXF020000011">
    <property type="protein sequence ID" value="CAH1800250.1"/>
    <property type="molecule type" value="Genomic_DNA"/>
</dbReference>
<keyword evidence="4" id="KW-1133">Transmembrane helix</keyword>
<evidence type="ECO:0000256" key="2">
    <source>
        <dbReference type="ARBA" id="ARBA00022475"/>
    </source>
</evidence>
<keyword evidence="3" id="KW-0812">Transmembrane</keyword>
<keyword evidence="2" id="KW-1003">Cell membrane</keyword>
<evidence type="ECO:0000313" key="7">
    <source>
        <dbReference type="Proteomes" id="UP000749559"/>
    </source>
</evidence>
<proteinExistence type="predicted"/>
<dbReference type="AlphaFoldDB" id="A0A8J1XIC1"/>
<evidence type="ECO:0000256" key="1">
    <source>
        <dbReference type="ARBA" id="ARBA00004651"/>
    </source>
</evidence>
<name>A0A8J1XIC1_OWEFU</name>
<comment type="subcellular location">
    <subcellularLocation>
        <location evidence="1">Cell membrane</location>
        <topology evidence="1">Multi-pass membrane protein</topology>
    </subcellularLocation>
</comment>
<dbReference type="GO" id="GO:0004930">
    <property type="term" value="F:G protein-coupled receptor activity"/>
    <property type="evidence" value="ECO:0007669"/>
    <property type="project" value="InterPro"/>
</dbReference>
<dbReference type="CDD" id="cd00637">
    <property type="entry name" value="7tm_classA_rhodopsin-like"/>
    <property type="match status" value="1"/>
</dbReference>
<dbReference type="SUPFAM" id="SSF81321">
    <property type="entry name" value="Family A G protein-coupled receptor-like"/>
    <property type="match status" value="1"/>
</dbReference>
<dbReference type="InterPro" id="IPR017452">
    <property type="entry name" value="GPCR_Rhodpsn_7TM"/>
</dbReference>
<evidence type="ECO:0000256" key="5">
    <source>
        <dbReference type="ARBA" id="ARBA00023136"/>
    </source>
</evidence>
<sequence length="268" mass="29995">MSGITKNESWEYGLEISNSSNSTDFANFSGTREYLQWMDHGALKRQLGISIALCSISVITNTISIGAICHIPGKWNNNFILLINLAVCDAMGALAYLVDILSKVYIRWAAGTVDDTTYLMTATHLTSLGHIFFVLFYLAAALTLLVFAVHRYIAICTPVRYVYVATSQKIWLSLAGVWLVAGGVSLSGTCVYTFINHGTHDYCFIWNYIWPGILLVICCSIVVLYVAVLNRLNVRARRLRNDSQIEQNYQWFNTTLILIMSLIVSILP</sequence>
<dbReference type="PANTHER" id="PTHR22750">
    <property type="entry name" value="G-PROTEIN COUPLED RECEPTOR"/>
    <property type="match status" value="1"/>
</dbReference>
<keyword evidence="5" id="KW-0472">Membrane</keyword>
<protein>
    <submittedName>
        <fullName evidence="6">Uncharacterized protein</fullName>
    </submittedName>
</protein>
<organism evidence="6 7">
    <name type="scientific">Owenia fusiformis</name>
    <name type="common">Polychaete worm</name>
    <dbReference type="NCBI Taxonomy" id="6347"/>
    <lineage>
        <taxon>Eukaryota</taxon>
        <taxon>Metazoa</taxon>
        <taxon>Spiralia</taxon>
        <taxon>Lophotrochozoa</taxon>
        <taxon>Annelida</taxon>
        <taxon>Polychaeta</taxon>
        <taxon>Sedentaria</taxon>
        <taxon>Canalipalpata</taxon>
        <taxon>Sabellida</taxon>
        <taxon>Oweniida</taxon>
        <taxon>Oweniidae</taxon>
        <taxon>Owenia</taxon>
    </lineage>
</organism>
<accession>A0A8J1XIC1</accession>
<dbReference type="PROSITE" id="PS00237">
    <property type="entry name" value="G_PROTEIN_RECEP_F1_1"/>
    <property type="match status" value="1"/>
</dbReference>
<keyword evidence="7" id="KW-1185">Reference proteome</keyword>
<dbReference type="OrthoDB" id="10254436at2759"/>
<reference evidence="6" key="1">
    <citation type="submission" date="2022-03" db="EMBL/GenBank/DDBJ databases">
        <authorList>
            <person name="Martin C."/>
        </authorList>
    </citation>
    <scope>NUCLEOTIDE SEQUENCE</scope>
</reference>
<evidence type="ECO:0000256" key="3">
    <source>
        <dbReference type="ARBA" id="ARBA00022692"/>
    </source>
</evidence>
<feature type="non-terminal residue" evidence="6">
    <location>
        <position position="268"/>
    </location>
</feature>
<gene>
    <name evidence="6" type="ORF">OFUS_LOCUS24163</name>
</gene>
<dbReference type="Gene3D" id="1.20.1070.10">
    <property type="entry name" value="Rhodopsin 7-helix transmembrane proteins"/>
    <property type="match status" value="1"/>
</dbReference>
<evidence type="ECO:0000313" key="6">
    <source>
        <dbReference type="EMBL" id="CAH1800250.1"/>
    </source>
</evidence>